<dbReference type="InterPro" id="IPR011251">
    <property type="entry name" value="Luciferase-like_dom"/>
</dbReference>
<keyword evidence="2 4" id="KW-0503">Monooxygenase</keyword>
<keyword evidence="1 4" id="KW-0560">Oxidoreductase</keyword>
<dbReference type="InterPro" id="IPR050766">
    <property type="entry name" value="Bact_Lucif_Oxidored"/>
</dbReference>
<dbReference type="PANTHER" id="PTHR30137">
    <property type="entry name" value="LUCIFERASE-LIKE MONOOXYGENASE"/>
    <property type="match status" value="1"/>
</dbReference>
<dbReference type="PANTHER" id="PTHR30137:SF8">
    <property type="entry name" value="BLR5498 PROTEIN"/>
    <property type="match status" value="1"/>
</dbReference>
<dbReference type="EMBL" id="CAJVAP010000007">
    <property type="protein sequence ID" value="CAG7605140.1"/>
    <property type="molecule type" value="Genomic_DNA"/>
</dbReference>
<feature type="domain" description="Luciferase-like" evidence="3">
    <location>
        <begin position="1"/>
        <end position="312"/>
    </location>
</feature>
<sequence>MQFGLFLSHQRIHEPSAYAESLFVEKRREAELADELGFDMIWMPEHHLIHFMQAPNALMLAQYLGQGLSLRVGTMATLLPLRHPLITAAEVALTASLLGDRFEFGVGRGAYEYEFVRLGVPFADAPQRFTDTLEFLEELWASESGAASMSTEVYDFPNAAPWPRMPGRDKLRVWYAAMTRPSVLKAAEAGYSVATWPFIRPMSALEPIAEAFHEGVRANRLGKKQELTVLRATFVSHSEEEIEQRIDEALINHRINQRLHHFIQNADESGVVRPDPLDEEPSRAEVRENLLFGTPEEVIEKLRAYEAIGVDQIMTTFDFGPEHAAVARSMRLFADEVIAPMRSAAK</sequence>
<comment type="caution">
    <text evidence="4">The sequence shown here is derived from an EMBL/GenBank/DDBJ whole genome shotgun (WGS) entry which is preliminary data.</text>
</comment>
<evidence type="ECO:0000313" key="5">
    <source>
        <dbReference type="Proteomes" id="UP000693892"/>
    </source>
</evidence>
<accession>A0A916NGU8</accession>
<evidence type="ECO:0000313" key="4">
    <source>
        <dbReference type="EMBL" id="CAG7605140.1"/>
    </source>
</evidence>
<dbReference type="AlphaFoldDB" id="A0A916NGU8"/>
<organism evidence="4 5">
    <name type="scientific">Leucobacter soli</name>
    <dbReference type="NCBI Taxonomy" id="2812850"/>
    <lineage>
        <taxon>Bacteria</taxon>
        <taxon>Bacillati</taxon>
        <taxon>Actinomycetota</taxon>
        <taxon>Actinomycetes</taxon>
        <taxon>Micrococcales</taxon>
        <taxon>Microbacteriaceae</taxon>
        <taxon>Leucobacter</taxon>
    </lineage>
</organism>
<evidence type="ECO:0000256" key="1">
    <source>
        <dbReference type="ARBA" id="ARBA00023002"/>
    </source>
</evidence>
<dbReference type="EC" id="1.14.14.-" evidence="4"/>
<protein>
    <submittedName>
        <fullName evidence="4">Flavin-dependent trigonelline monooxygenase, oxygenase component</fullName>
        <ecNumber evidence="4">1.14.14.-</ecNumber>
    </submittedName>
</protein>
<dbReference type="GO" id="GO:0005829">
    <property type="term" value="C:cytosol"/>
    <property type="evidence" value="ECO:0007669"/>
    <property type="project" value="TreeGrafter"/>
</dbReference>
<dbReference type="GO" id="GO:0016705">
    <property type="term" value="F:oxidoreductase activity, acting on paired donors, with incorporation or reduction of molecular oxygen"/>
    <property type="evidence" value="ECO:0007669"/>
    <property type="project" value="InterPro"/>
</dbReference>
<dbReference type="Proteomes" id="UP000693892">
    <property type="component" value="Unassembled WGS sequence"/>
</dbReference>
<keyword evidence="5" id="KW-1185">Reference proteome</keyword>
<reference evidence="4" key="1">
    <citation type="submission" date="2021-06" db="EMBL/GenBank/DDBJ databases">
        <authorList>
            <person name="Criscuolo A."/>
        </authorList>
    </citation>
    <scope>NUCLEOTIDE SEQUENCE</scope>
    <source>
        <strain evidence="4">CIP111803</strain>
    </source>
</reference>
<proteinExistence type="predicted"/>
<dbReference type="Pfam" id="PF00296">
    <property type="entry name" value="Bac_luciferase"/>
    <property type="match status" value="1"/>
</dbReference>
<evidence type="ECO:0000259" key="3">
    <source>
        <dbReference type="Pfam" id="PF00296"/>
    </source>
</evidence>
<dbReference type="RefSeq" id="WP_218114427.1">
    <property type="nucleotide sequence ID" value="NZ_CAJVAP010000007.1"/>
</dbReference>
<dbReference type="GO" id="GO:0004497">
    <property type="term" value="F:monooxygenase activity"/>
    <property type="evidence" value="ECO:0007669"/>
    <property type="project" value="UniProtKB-KW"/>
</dbReference>
<name>A0A916NGU8_9MICO</name>
<gene>
    <name evidence="4" type="primary">tgnB_1</name>
    <name evidence="4" type="ORF">LEUCIP111803_00800</name>
</gene>
<evidence type="ECO:0000256" key="2">
    <source>
        <dbReference type="ARBA" id="ARBA00023033"/>
    </source>
</evidence>